<reference evidence="10" key="1">
    <citation type="submission" date="2022-07" db="EMBL/GenBank/DDBJ databases">
        <authorList>
            <person name="Trinca V."/>
            <person name="Uliana J.V.C."/>
            <person name="Torres T.T."/>
            <person name="Ward R.J."/>
            <person name="Monesi N."/>
        </authorList>
    </citation>
    <scope>NUCLEOTIDE SEQUENCE</scope>
    <source>
        <strain evidence="10">HSMRA1968</strain>
        <tissue evidence="10">Whole embryos</tissue>
    </source>
</reference>
<keyword evidence="6" id="KW-0808">Transferase</keyword>
<dbReference type="PANTHER" id="PTHR30573">
    <property type="entry name" value="QUINOLINATE SYNTHETASE A"/>
    <property type="match status" value="1"/>
</dbReference>
<dbReference type="Proteomes" id="UP001151699">
    <property type="component" value="Chromosome A"/>
</dbReference>
<dbReference type="AlphaFoldDB" id="A0A9Q0S4D6"/>
<evidence type="ECO:0000256" key="4">
    <source>
        <dbReference type="ARBA" id="ARBA00022485"/>
    </source>
</evidence>
<organism evidence="10 11">
    <name type="scientific">Pseudolycoriella hygida</name>
    <dbReference type="NCBI Taxonomy" id="35572"/>
    <lineage>
        <taxon>Eukaryota</taxon>
        <taxon>Metazoa</taxon>
        <taxon>Ecdysozoa</taxon>
        <taxon>Arthropoda</taxon>
        <taxon>Hexapoda</taxon>
        <taxon>Insecta</taxon>
        <taxon>Pterygota</taxon>
        <taxon>Neoptera</taxon>
        <taxon>Endopterygota</taxon>
        <taxon>Diptera</taxon>
        <taxon>Nematocera</taxon>
        <taxon>Sciaroidea</taxon>
        <taxon>Sciaridae</taxon>
        <taxon>Pseudolycoriella</taxon>
    </lineage>
</organism>
<dbReference type="OrthoDB" id="5562336at2759"/>
<dbReference type="GO" id="GO:0051539">
    <property type="term" value="F:4 iron, 4 sulfur cluster binding"/>
    <property type="evidence" value="ECO:0007669"/>
    <property type="project" value="UniProtKB-KW"/>
</dbReference>
<dbReference type="GO" id="GO:0046872">
    <property type="term" value="F:metal ion binding"/>
    <property type="evidence" value="ECO:0007669"/>
    <property type="project" value="UniProtKB-KW"/>
</dbReference>
<dbReference type="Gene3D" id="3.40.50.10800">
    <property type="entry name" value="NadA-like"/>
    <property type="match status" value="3"/>
</dbReference>
<comment type="pathway">
    <text evidence="2">Cofactor biosynthesis; NAD(+) biosynthesis; quinolinate from iminoaspartate: step 1/1.</text>
</comment>
<dbReference type="InterPro" id="IPR036094">
    <property type="entry name" value="NadA_sf"/>
</dbReference>
<keyword evidence="11" id="KW-1185">Reference proteome</keyword>
<protein>
    <recommendedName>
        <fullName evidence="3">quinolinate synthase</fullName>
        <ecNumber evidence="3">2.5.1.72</ecNumber>
    </recommendedName>
</protein>
<keyword evidence="4" id="KW-0004">4Fe-4S</keyword>
<dbReference type="InterPro" id="IPR023066">
    <property type="entry name" value="Quinolinate_synth_type2"/>
</dbReference>
<evidence type="ECO:0000313" key="11">
    <source>
        <dbReference type="Proteomes" id="UP001151699"/>
    </source>
</evidence>
<dbReference type="HAMAP" id="MF_00568">
    <property type="entry name" value="NadA_type2"/>
    <property type="match status" value="1"/>
</dbReference>
<evidence type="ECO:0000256" key="7">
    <source>
        <dbReference type="ARBA" id="ARBA00022723"/>
    </source>
</evidence>
<dbReference type="NCBIfam" id="TIGR00550">
    <property type="entry name" value="nadA"/>
    <property type="match status" value="1"/>
</dbReference>
<dbReference type="GO" id="GO:0034628">
    <property type="term" value="P:'de novo' NAD+ biosynthetic process from L-aspartate"/>
    <property type="evidence" value="ECO:0007669"/>
    <property type="project" value="TreeGrafter"/>
</dbReference>
<dbReference type="Pfam" id="PF02445">
    <property type="entry name" value="NadA"/>
    <property type="match status" value="1"/>
</dbReference>
<evidence type="ECO:0000313" key="10">
    <source>
        <dbReference type="EMBL" id="KAJ6645022.1"/>
    </source>
</evidence>
<evidence type="ECO:0000256" key="9">
    <source>
        <dbReference type="ARBA" id="ARBA00023014"/>
    </source>
</evidence>
<accession>A0A9Q0S4D6</accession>
<keyword evidence="9" id="KW-0411">Iron-sulfur</keyword>
<proteinExistence type="inferred from homology"/>
<evidence type="ECO:0000256" key="2">
    <source>
        <dbReference type="ARBA" id="ARBA00005065"/>
    </source>
</evidence>
<evidence type="ECO:0000256" key="1">
    <source>
        <dbReference type="ARBA" id="ARBA00001966"/>
    </source>
</evidence>
<gene>
    <name evidence="10" type="primary">nadA</name>
    <name evidence="10" type="ORF">Bhyg_00223</name>
</gene>
<evidence type="ECO:0000256" key="5">
    <source>
        <dbReference type="ARBA" id="ARBA00022642"/>
    </source>
</evidence>
<evidence type="ECO:0000256" key="8">
    <source>
        <dbReference type="ARBA" id="ARBA00023004"/>
    </source>
</evidence>
<keyword evidence="8" id="KW-0408">Iron</keyword>
<keyword evidence="5" id="KW-0662">Pyridine nucleotide biosynthesis</keyword>
<dbReference type="NCBIfam" id="NF006878">
    <property type="entry name" value="PRK09375.1-2"/>
    <property type="match status" value="1"/>
</dbReference>
<evidence type="ECO:0000256" key="3">
    <source>
        <dbReference type="ARBA" id="ARBA00012669"/>
    </source>
</evidence>
<evidence type="ECO:0000256" key="6">
    <source>
        <dbReference type="ARBA" id="ARBA00022679"/>
    </source>
</evidence>
<dbReference type="GO" id="GO:0005829">
    <property type="term" value="C:cytosol"/>
    <property type="evidence" value="ECO:0007669"/>
    <property type="project" value="TreeGrafter"/>
</dbReference>
<sequence>MIYKIAEKFLGPNNVLPFLDQHIKGGYIRKGELDFNLDSNSLANVIPETAIKDIDPYLDLEQEIIRLKAQKNAIILAHYYQYSEIQDIADFIGDSLELSKKAAMTSADIIVFCGVKFMAEAAYILNPDKKVLLPDIKAGCSLEESCTAEEFRKFREENPEYIAITYINCSAAVKALSDVIVTSSSAEKIINSIAEDRPILFAPDKHLGNFLIKKTNRPMKLWNGSCIVHENFSERELIKIQASNPTAQIIAHPECPAGLLRYADYVGSTSALLKYVETCNNSKEFIVLTEPGIIHQMQIKRPDSEFHEVPSINQAGCSSCSNCPHMKLNTLEKLYLCMVNESPEIKLPDEITIKARLSLERMLELSK</sequence>
<dbReference type="EC" id="2.5.1.72" evidence="3"/>
<dbReference type="PANTHER" id="PTHR30573:SF0">
    <property type="entry name" value="QUINOLINATE SYNTHASE, CHLOROPLASTIC"/>
    <property type="match status" value="1"/>
</dbReference>
<comment type="caution">
    <text evidence="10">The sequence shown here is derived from an EMBL/GenBank/DDBJ whole genome shotgun (WGS) entry which is preliminary data.</text>
</comment>
<name>A0A9Q0S4D6_9DIPT</name>
<dbReference type="InterPro" id="IPR003473">
    <property type="entry name" value="NadA"/>
</dbReference>
<dbReference type="GO" id="GO:0008987">
    <property type="term" value="F:quinolinate synthetase A activity"/>
    <property type="evidence" value="ECO:0007669"/>
    <property type="project" value="InterPro"/>
</dbReference>
<comment type="cofactor">
    <cofactor evidence="1">
        <name>[4Fe-4S] cluster</name>
        <dbReference type="ChEBI" id="CHEBI:49883"/>
    </cofactor>
</comment>
<dbReference type="EMBL" id="WJQU01000001">
    <property type="protein sequence ID" value="KAJ6645022.1"/>
    <property type="molecule type" value="Genomic_DNA"/>
</dbReference>
<dbReference type="SUPFAM" id="SSF142754">
    <property type="entry name" value="NadA-like"/>
    <property type="match status" value="1"/>
</dbReference>
<keyword evidence="7" id="KW-0479">Metal-binding</keyword>